<organism evidence="2 3">
    <name type="scientific">Giardia duodenalis assemblage B</name>
    <dbReference type="NCBI Taxonomy" id="1394984"/>
    <lineage>
        <taxon>Eukaryota</taxon>
        <taxon>Metamonada</taxon>
        <taxon>Diplomonadida</taxon>
        <taxon>Hexamitidae</taxon>
        <taxon>Giardiinae</taxon>
        <taxon>Giardia</taxon>
    </lineage>
</organism>
<accession>A0A132NR09</accession>
<reference evidence="2 3" key="1">
    <citation type="journal article" date="2015" name="Mol. Biochem. Parasitol.">
        <title>Identification of polymorphic genes for use in assemblage B genotyping assays through comparative genomics of multiple assemblage B Giardia duodenalis isolates.</title>
        <authorList>
            <person name="Wielinga C."/>
            <person name="Thompson R.C."/>
            <person name="Monis P."/>
            <person name="Ryan U."/>
        </authorList>
    </citation>
    <scope>NUCLEOTIDE SEQUENCE [LARGE SCALE GENOMIC DNA]</scope>
    <source>
        <strain evidence="2 3">BAH15c1</strain>
    </source>
</reference>
<name>A0A132NR09_GIAIN</name>
<feature type="compositionally biased region" description="Polar residues" evidence="1">
    <location>
        <begin position="27"/>
        <end position="45"/>
    </location>
</feature>
<protein>
    <submittedName>
        <fullName evidence="2">Uncharacterized protein</fullName>
    </submittedName>
</protein>
<dbReference type="OrthoDB" id="10305137at2759"/>
<proteinExistence type="predicted"/>
<evidence type="ECO:0000313" key="3">
    <source>
        <dbReference type="Proteomes" id="UP000070089"/>
    </source>
</evidence>
<feature type="region of interest" description="Disordered" evidence="1">
    <location>
        <begin position="24"/>
        <end position="70"/>
    </location>
</feature>
<feature type="region of interest" description="Disordered" evidence="1">
    <location>
        <begin position="84"/>
        <end position="108"/>
    </location>
</feature>
<dbReference type="VEuPathDB" id="GiardiaDB:QR46_3569"/>
<comment type="caution">
    <text evidence="2">The sequence shown here is derived from an EMBL/GenBank/DDBJ whole genome shotgun (WGS) entry which is preliminary data.</text>
</comment>
<evidence type="ECO:0000256" key="1">
    <source>
        <dbReference type="SAM" id="MobiDB-lite"/>
    </source>
</evidence>
<feature type="region of interest" description="Disordered" evidence="1">
    <location>
        <begin position="564"/>
        <end position="602"/>
    </location>
</feature>
<sequence>MGSGISTGCYSTVMIPRLEATTDDETSLIQIGTSQEVTETSSASDFQADPDKEAPESSAPLSQSTRRPKSCSIDLIPKLTPLHHSSAPLSAPTAVPTTSTMPQLRTRRHKVHSVASIPDAKDLLELINGGEIKFTPSSITSSDLAHLNLSSDHLSNLVTTVYHGRARYARLLLAEGSSQYTNSSLVLYEIMSCSLQAGRFIINLLDLAPEAITSLSHMRLILTCLYWDYPEYSTLYPVLLRLAGTNGSSHLKDPIVTTVCFNAYPGPWSSPASIWCRKLRAQEQVYQHISHFIADYQKKLRVRTVVAGETITSTKKYKIDYNFVIELLAFDILRRILVGDASLTLVMTNLLPIFSCTNASYVRTICTSSLKDIYSVMTNIVGSLSTIPDLFQFILNKAGIPAFRIQFSEAFNGNLIAIEGVWYVVDTIKYVTATRFYGSDYVNVPLHWYCRLFPQLSNLLCLSIFPILYSADPIKATESDTPLSSLKYNLNFIKNQCFFISELHDAINYFKDQDEEAQERMRRTLDTTLSISPKVVSFNQPVSLSHTGSFTSILQLANSPLTPVGRPASTVRETSPGKAKTPSKSVKPRLPHTLGNQTSSPTTKRFLYRRIGSSTSYIQANERISLSQTLVDVNAPAAQTLLKGLHYILHTGTYSMHGWLLPEDCKFDGFTLGSNGTGSNTITATVTSSTPIQSIHTSQLQGDLYSYSMRYALYTLLERLLAELKVSVDSSSLNLKLSTPPLSARPSSLGRQTQKTENSMMIAISNLQVRIEQQCFYRIQFFKDTIMAKQPFILKDHRLVIDMGIKTSVDTDAFKNVVAKLKEYVDTLVFDNKMRMMIVFDDQTFSTPTTEEEEYNLLNNMNKLLKHVFYASKCSSREQMTRKGRGILGNNGRLYFLIEFVRLV</sequence>
<evidence type="ECO:0000313" key="2">
    <source>
        <dbReference type="EMBL" id="KWX12470.1"/>
    </source>
</evidence>
<dbReference type="Proteomes" id="UP000070089">
    <property type="component" value="Unassembled WGS sequence"/>
</dbReference>
<dbReference type="EMBL" id="JXTI01000116">
    <property type="protein sequence ID" value="KWX12470.1"/>
    <property type="molecule type" value="Genomic_DNA"/>
</dbReference>
<dbReference type="AlphaFoldDB" id="A0A132NR09"/>
<gene>
    <name evidence="2" type="ORF">QR46_3569</name>
</gene>